<keyword evidence="3 6" id="KW-1133">Transmembrane helix</keyword>
<dbReference type="PANTHER" id="PTHR23508">
    <property type="entry name" value="CARBOXYLIC ACID TRANSPORTER PROTEIN HOMOLOG"/>
    <property type="match status" value="1"/>
</dbReference>
<sequence>MQTEEPKVGHEQPSSKELPSNQVVNESRGESSGDVEKYQPTPLSSNITLICCYLANFSDGFQNQMANPTNVILGHVLGKDYSKGMKTRISNSLLVGIILGTVVLGHTSDMYSRKASLLLTSGLVVGGEYPASAAAGLEESDDVRSMFVSFTTLMATTGAPACLFVYLMSLIASGYDVTVALHAVYSVATILPLLIMLMRVFMTDSKLFHNSNLKQTKRPVRVSLALLRRYWRRIFTTSLSFFLYDFINFPNSIMPSSLIASLVPNSSSQIRTTAIWQLILAVIVVPGPIVGAYLANTRLLGRPYTGMLGFLGYLVLGICFGHMGPGWTIGLISSEAFLTVVRSMGYSIADAAGNASTFYLLAGVAALGMGVYWFLPEGRDLDLEREDAELRGWLGEMGEKMM</sequence>
<evidence type="ECO:0000256" key="3">
    <source>
        <dbReference type="ARBA" id="ARBA00022989"/>
    </source>
</evidence>
<dbReference type="InParanoid" id="A0A1Y2DZ57"/>
<feature type="transmembrane region" description="Helical" evidence="6">
    <location>
        <begin position="147"/>
        <end position="167"/>
    </location>
</feature>
<dbReference type="Gene3D" id="1.20.1250.20">
    <property type="entry name" value="MFS general substrate transporter like domains"/>
    <property type="match status" value="1"/>
</dbReference>
<reference evidence="7 8" key="1">
    <citation type="submission" date="2016-07" db="EMBL/GenBank/DDBJ databases">
        <title>Pervasive Adenine N6-methylation of Active Genes in Fungi.</title>
        <authorList>
            <consortium name="DOE Joint Genome Institute"/>
            <person name="Mondo S.J."/>
            <person name="Dannebaum R.O."/>
            <person name="Kuo R.C."/>
            <person name="Labutti K."/>
            <person name="Haridas S."/>
            <person name="Kuo A."/>
            <person name="Salamov A."/>
            <person name="Ahrendt S.R."/>
            <person name="Lipzen A."/>
            <person name="Sullivan W."/>
            <person name="Andreopoulos W.B."/>
            <person name="Clum A."/>
            <person name="Lindquist E."/>
            <person name="Daum C."/>
            <person name="Ramamoorthy G.K."/>
            <person name="Gryganskyi A."/>
            <person name="Culley D."/>
            <person name="Magnuson J.K."/>
            <person name="James T.Y."/>
            <person name="O'Malley M.A."/>
            <person name="Stajich J.E."/>
            <person name="Spatafora J.W."/>
            <person name="Visel A."/>
            <person name="Grigoriev I.V."/>
        </authorList>
    </citation>
    <scope>NUCLEOTIDE SEQUENCE [LARGE SCALE GENOMIC DNA]</scope>
    <source>
        <strain evidence="7 8">CBS 129021</strain>
    </source>
</reference>
<feature type="compositionally biased region" description="Basic and acidic residues" evidence="5">
    <location>
        <begin position="1"/>
        <end position="14"/>
    </location>
</feature>
<dbReference type="GO" id="GO:0005886">
    <property type="term" value="C:plasma membrane"/>
    <property type="evidence" value="ECO:0007669"/>
    <property type="project" value="TreeGrafter"/>
</dbReference>
<evidence type="ECO:0000256" key="4">
    <source>
        <dbReference type="ARBA" id="ARBA00023136"/>
    </source>
</evidence>
<name>A0A1Y2DZ57_9PEZI</name>
<comment type="subcellular location">
    <subcellularLocation>
        <location evidence="1">Membrane</location>
        <topology evidence="1">Multi-pass membrane protein</topology>
    </subcellularLocation>
</comment>
<dbReference type="AlphaFoldDB" id="A0A1Y2DZ57"/>
<protein>
    <submittedName>
        <fullName evidence="7">Major facilitator superfamily domain-containing protein</fullName>
    </submittedName>
</protein>
<dbReference type="RefSeq" id="XP_040715800.1">
    <property type="nucleotide sequence ID" value="XM_040865082.1"/>
</dbReference>
<feature type="compositionally biased region" description="Basic and acidic residues" evidence="5">
    <location>
        <begin position="27"/>
        <end position="37"/>
    </location>
</feature>
<dbReference type="EMBL" id="MCFJ01000007">
    <property type="protein sequence ID" value="ORY64386.1"/>
    <property type="molecule type" value="Genomic_DNA"/>
</dbReference>
<feature type="transmembrane region" description="Helical" evidence="6">
    <location>
        <begin position="352"/>
        <end position="375"/>
    </location>
</feature>
<dbReference type="SUPFAM" id="SSF103473">
    <property type="entry name" value="MFS general substrate transporter"/>
    <property type="match status" value="1"/>
</dbReference>
<gene>
    <name evidence="7" type="ORF">BCR38DRAFT_515490</name>
</gene>
<evidence type="ECO:0000256" key="6">
    <source>
        <dbReference type="SAM" id="Phobius"/>
    </source>
</evidence>
<evidence type="ECO:0000256" key="2">
    <source>
        <dbReference type="ARBA" id="ARBA00022692"/>
    </source>
</evidence>
<evidence type="ECO:0000256" key="5">
    <source>
        <dbReference type="SAM" id="MobiDB-lite"/>
    </source>
</evidence>
<feature type="transmembrane region" description="Helical" evidence="6">
    <location>
        <begin position="274"/>
        <end position="295"/>
    </location>
</feature>
<feature type="region of interest" description="Disordered" evidence="5">
    <location>
        <begin position="1"/>
        <end position="39"/>
    </location>
</feature>
<keyword evidence="4 6" id="KW-0472">Membrane</keyword>
<feature type="transmembrane region" description="Helical" evidence="6">
    <location>
        <begin position="307"/>
        <end position="332"/>
    </location>
</feature>
<comment type="caution">
    <text evidence="7">The sequence shown here is derived from an EMBL/GenBank/DDBJ whole genome shotgun (WGS) entry which is preliminary data.</text>
</comment>
<dbReference type="PANTHER" id="PTHR23508:SF10">
    <property type="entry name" value="CARBOXYLIC ACID TRANSPORTER PROTEIN HOMOLOG"/>
    <property type="match status" value="1"/>
</dbReference>
<organism evidence="7 8">
    <name type="scientific">Pseudomassariella vexata</name>
    <dbReference type="NCBI Taxonomy" id="1141098"/>
    <lineage>
        <taxon>Eukaryota</taxon>
        <taxon>Fungi</taxon>
        <taxon>Dikarya</taxon>
        <taxon>Ascomycota</taxon>
        <taxon>Pezizomycotina</taxon>
        <taxon>Sordariomycetes</taxon>
        <taxon>Xylariomycetidae</taxon>
        <taxon>Amphisphaeriales</taxon>
        <taxon>Pseudomassariaceae</taxon>
        <taxon>Pseudomassariella</taxon>
    </lineage>
</organism>
<feature type="compositionally biased region" description="Polar residues" evidence="5">
    <location>
        <begin position="15"/>
        <end position="25"/>
    </location>
</feature>
<dbReference type="STRING" id="1141098.A0A1Y2DZ57"/>
<keyword evidence="2 6" id="KW-0812">Transmembrane</keyword>
<evidence type="ECO:0000313" key="7">
    <source>
        <dbReference type="EMBL" id="ORY64386.1"/>
    </source>
</evidence>
<dbReference type="Proteomes" id="UP000193689">
    <property type="component" value="Unassembled WGS sequence"/>
</dbReference>
<dbReference type="InterPro" id="IPR036259">
    <property type="entry name" value="MFS_trans_sf"/>
</dbReference>
<evidence type="ECO:0000313" key="8">
    <source>
        <dbReference type="Proteomes" id="UP000193689"/>
    </source>
</evidence>
<keyword evidence="8" id="KW-1185">Reference proteome</keyword>
<feature type="transmembrane region" description="Helical" evidence="6">
    <location>
        <begin position="89"/>
        <end position="105"/>
    </location>
</feature>
<accession>A0A1Y2DZ57</accession>
<dbReference type="GO" id="GO:0046943">
    <property type="term" value="F:carboxylic acid transmembrane transporter activity"/>
    <property type="evidence" value="ECO:0007669"/>
    <property type="project" value="TreeGrafter"/>
</dbReference>
<dbReference type="OrthoDB" id="2153661at2759"/>
<proteinExistence type="predicted"/>
<evidence type="ECO:0000256" key="1">
    <source>
        <dbReference type="ARBA" id="ARBA00004141"/>
    </source>
</evidence>
<feature type="transmembrane region" description="Helical" evidence="6">
    <location>
        <begin position="179"/>
        <end position="201"/>
    </location>
</feature>
<dbReference type="GeneID" id="63781294"/>